<feature type="domain" description="DUF4332" evidence="1">
    <location>
        <begin position="8"/>
        <end position="82"/>
    </location>
</feature>
<evidence type="ECO:0000313" key="2">
    <source>
        <dbReference type="EMBL" id="AGC71727.1"/>
    </source>
</evidence>
<proteinExistence type="predicted"/>
<sequence length="108" mass="11581">MAKVIDIEGIGPVIAGKLQAAGINTTDELLERGATPAGREAIAAQTGWSTKQVLEWVNRADLMRVRGVGSEFSDLLEQAGVEQRVAHPTWLATVETSDAFHLAVGEER</sequence>
<protein>
    <recommendedName>
        <fullName evidence="1">DUF4332 domain-containing protein</fullName>
    </recommendedName>
</protein>
<dbReference type="Gene3D" id="1.10.150.20">
    <property type="entry name" value="5' to 3' exonuclease, C-terminal subdomain"/>
    <property type="match status" value="1"/>
</dbReference>
<accession>L7VRT7</accession>
<dbReference type="InterPro" id="IPR025567">
    <property type="entry name" value="DUF4332"/>
</dbReference>
<reference evidence="2" key="1">
    <citation type="submission" date="2012-09" db="EMBL/GenBank/DDBJ databases">
        <title>Metagenomic Characterization of a Microbial Community in Wastewater Detects High Levels of Antibiotic Resistance.</title>
        <authorList>
            <person name="Abrams M."/>
            <person name="Caldwell A."/>
            <person name="Vandaei E."/>
            <person name="Lee W."/>
            <person name="Perrott J."/>
            <person name="Khan S.Y."/>
            <person name="Ta J."/>
            <person name="Romero D."/>
            <person name="Nguyen V."/>
            <person name="Pourmand N."/>
            <person name="Ouverney C.C."/>
        </authorList>
    </citation>
    <scope>NUCLEOTIDE SEQUENCE</scope>
</reference>
<dbReference type="EMBL" id="JX649881">
    <property type="protein sequence ID" value="AGC71727.1"/>
    <property type="molecule type" value="Genomic_DNA"/>
</dbReference>
<organism evidence="2">
    <name type="scientific">uncultured bacterium A1Q1_fos_504</name>
    <dbReference type="NCBI Taxonomy" id="1256580"/>
    <lineage>
        <taxon>Bacteria</taxon>
        <taxon>environmental samples</taxon>
    </lineage>
</organism>
<dbReference type="Pfam" id="PF14229">
    <property type="entry name" value="DUF4332"/>
    <property type="match status" value="1"/>
</dbReference>
<evidence type="ECO:0000259" key="1">
    <source>
        <dbReference type="Pfam" id="PF14229"/>
    </source>
</evidence>
<dbReference type="AlphaFoldDB" id="L7VRT7"/>
<name>L7VRT7_9BACT</name>